<evidence type="ECO:0000313" key="1">
    <source>
        <dbReference type="EMBL" id="SPZ92344.1"/>
    </source>
</evidence>
<accession>A0A2X2JF27</accession>
<evidence type="ECO:0000313" key="2">
    <source>
        <dbReference type="Proteomes" id="UP000251241"/>
    </source>
</evidence>
<gene>
    <name evidence="1" type="ORF">NCTC11343_04395</name>
</gene>
<proteinExistence type="predicted"/>
<protein>
    <submittedName>
        <fullName evidence="1">Uncharacterized protein</fullName>
    </submittedName>
</protein>
<dbReference type="EMBL" id="UAUU01000011">
    <property type="protein sequence ID" value="SPZ92344.1"/>
    <property type="molecule type" value="Genomic_DNA"/>
</dbReference>
<sequence length="38" mass="4518">MTKNVPKDRLTSLYRLHIYRSVIVGEDAVSFYLQIYID</sequence>
<dbReference type="AlphaFoldDB" id="A0A2X2JF27"/>
<dbReference type="Proteomes" id="UP000251241">
    <property type="component" value="Unassembled WGS sequence"/>
</dbReference>
<reference evidence="1 2" key="1">
    <citation type="submission" date="2018-06" db="EMBL/GenBank/DDBJ databases">
        <authorList>
            <consortium name="Pathogen Informatics"/>
            <person name="Doyle S."/>
        </authorList>
    </citation>
    <scope>NUCLEOTIDE SEQUENCE [LARGE SCALE GENOMIC DNA]</scope>
    <source>
        <strain evidence="1 2">NCTC11343</strain>
    </source>
</reference>
<organism evidence="1 2">
    <name type="scientific">Sphingobacterium multivorum</name>
    <dbReference type="NCBI Taxonomy" id="28454"/>
    <lineage>
        <taxon>Bacteria</taxon>
        <taxon>Pseudomonadati</taxon>
        <taxon>Bacteroidota</taxon>
        <taxon>Sphingobacteriia</taxon>
        <taxon>Sphingobacteriales</taxon>
        <taxon>Sphingobacteriaceae</taxon>
        <taxon>Sphingobacterium</taxon>
    </lineage>
</organism>
<name>A0A2X2JF27_SPHMU</name>